<evidence type="ECO:0000313" key="5">
    <source>
        <dbReference type="EMBL" id="SMF63099.1"/>
    </source>
</evidence>
<dbReference type="PANTHER" id="PTHR42711">
    <property type="entry name" value="ABC TRANSPORTER ATP-BINDING PROTEIN"/>
    <property type="match status" value="1"/>
</dbReference>
<dbReference type="Gene3D" id="3.40.50.300">
    <property type="entry name" value="P-loop containing nucleotide triphosphate hydrolases"/>
    <property type="match status" value="1"/>
</dbReference>
<feature type="domain" description="ABC transporter" evidence="4">
    <location>
        <begin position="26"/>
        <end position="259"/>
    </location>
</feature>
<dbReference type="InterPro" id="IPR050763">
    <property type="entry name" value="ABC_transporter_ATP-binding"/>
</dbReference>
<dbReference type="InterPro" id="IPR027417">
    <property type="entry name" value="P-loop_NTPase"/>
</dbReference>
<dbReference type="EMBL" id="FWZT01000021">
    <property type="protein sequence ID" value="SMF63099.1"/>
    <property type="molecule type" value="Genomic_DNA"/>
</dbReference>
<dbReference type="Proteomes" id="UP000192907">
    <property type="component" value="Unassembled WGS sequence"/>
</dbReference>
<dbReference type="SUPFAM" id="SSF52540">
    <property type="entry name" value="P-loop containing nucleoside triphosphate hydrolases"/>
    <property type="match status" value="1"/>
</dbReference>
<evidence type="ECO:0000313" key="6">
    <source>
        <dbReference type="Proteomes" id="UP000192907"/>
    </source>
</evidence>
<dbReference type="InterPro" id="IPR003593">
    <property type="entry name" value="AAA+_ATPase"/>
</dbReference>
<protein>
    <submittedName>
        <fullName evidence="5">ABC-2 type transport system ATP-binding protein</fullName>
    </submittedName>
</protein>
<keyword evidence="6" id="KW-1185">Reference proteome</keyword>
<dbReference type="InterPro" id="IPR017871">
    <property type="entry name" value="ABC_transporter-like_CS"/>
</dbReference>
<keyword evidence="3 5" id="KW-0067">ATP-binding</keyword>
<accession>A0A1Y6CMT5</accession>
<proteinExistence type="predicted"/>
<reference evidence="6" key="1">
    <citation type="submission" date="2017-04" db="EMBL/GenBank/DDBJ databases">
        <authorList>
            <person name="Varghese N."/>
            <person name="Submissions S."/>
        </authorList>
    </citation>
    <scope>NUCLEOTIDE SEQUENCE [LARGE SCALE GENOMIC DNA]</scope>
    <source>
        <strain evidence="6">RKEM611</strain>
    </source>
</reference>
<dbReference type="GO" id="GO:0016887">
    <property type="term" value="F:ATP hydrolysis activity"/>
    <property type="evidence" value="ECO:0007669"/>
    <property type="project" value="InterPro"/>
</dbReference>
<dbReference type="AlphaFoldDB" id="A0A1Y6CMT5"/>
<dbReference type="PANTHER" id="PTHR42711:SF4">
    <property type="entry name" value="ABC TRANSPORTER RELATED"/>
    <property type="match status" value="1"/>
</dbReference>
<dbReference type="STRING" id="1513793.SAMN06296036_121111"/>
<dbReference type="PROSITE" id="PS00211">
    <property type="entry name" value="ABC_TRANSPORTER_1"/>
    <property type="match status" value="1"/>
</dbReference>
<sequence>MDEISLACNGLTKTFKKYIKKPGVIESFKSLVRRDFEIGTGVDHFDLEIRKGELVGLLGPNGAGKTTLMKMFSGIIVPSSGACQVLGHTPHRRAMAFRKKIALVMGQKGQLWWDIPAMDSFLLLQKYYEIDEQRFKQRLGHLADSLGVSTLLNVHVRRLSLGERMKMELIACLLHEPEIIFLDEPTIGLDLISQQTIRAFIADYQQRNGTTIVLTSHYMADIDALCDRIVLIFDGKKTYDGSIEDFGSILGREKFLTVQFEQAVDQTDSIWSDLDPKWLSGGQKVELRVPEEQLRQRTIDILQKFPAIDFQTEKLPVERVMHTILANPEILE</sequence>
<keyword evidence="1" id="KW-0813">Transport</keyword>
<evidence type="ECO:0000256" key="3">
    <source>
        <dbReference type="ARBA" id="ARBA00022840"/>
    </source>
</evidence>
<evidence type="ECO:0000256" key="2">
    <source>
        <dbReference type="ARBA" id="ARBA00022741"/>
    </source>
</evidence>
<dbReference type="PROSITE" id="PS50893">
    <property type="entry name" value="ABC_TRANSPORTER_2"/>
    <property type="match status" value="1"/>
</dbReference>
<name>A0A1Y6CMT5_9BACT</name>
<evidence type="ECO:0000259" key="4">
    <source>
        <dbReference type="PROSITE" id="PS50893"/>
    </source>
</evidence>
<dbReference type="OrthoDB" id="5290736at2"/>
<dbReference type="SMART" id="SM00382">
    <property type="entry name" value="AAA"/>
    <property type="match status" value="1"/>
</dbReference>
<dbReference type="InterPro" id="IPR003439">
    <property type="entry name" value="ABC_transporter-like_ATP-bd"/>
</dbReference>
<evidence type="ECO:0000256" key="1">
    <source>
        <dbReference type="ARBA" id="ARBA00022448"/>
    </source>
</evidence>
<keyword evidence="2" id="KW-0547">Nucleotide-binding</keyword>
<gene>
    <name evidence="5" type="ORF">SAMN06296036_121111</name>
</gene>
<organism evidence="5 6">
    <name type="scientific">Pseudobacteriovorax antillogorgiicola</name>
    <dbReference type="NCBI Taxonomy" id="1513793"/>
    <lineage>
        <taxon>Bacteria</taxon>
        <taxon>Pseudomonadati</taxon>
        <taxon>Bdellovibrionota</taxon>
        <taxon>Oligoflexia</taxon>
        <taxon>Oligoflexales</taxon>
        <taxon>Pseudobacteriovoracaceae</taxon>
        <taxon>Pseudobacteriovorax</taxon>
    </lineage>
</organism>
<dbReference type="Pfam" id="PF00005">
    <property type="entry name" value="ABC_tran"/>
    <property type="match status" value="1"/>
</dbReference>
<dbReference type="GO" id="GO:0005524">
    <property type="term" value="F:ATP binding"/>
    <property type="evidence" value="ECO:0007669"/>
    <property type="project" value="UniProtKB-KW"/>
</dbReference>
<dbReference type="RefSeq" id="WP_132323220.1">
    <property type="nucleotide sequence ID" value="NZ_FWZT01000021.1"/>
</dbReference>